<evidence type="ECO:0000313" key="3">
    <source>
        <dbReference type="Proteomes" id="UP001411173"/>
    </source>
</evidence>
<dbReference type="EMBL" id="JBCIVJ010000031">
    <property type="protein sequence ID" value="MEN0581903.1"/>
    <property type="molecule type" value="Genomic_DNA"/>
</dbReference>
<reference evidence="2 3" key="1">
    <citation type="submission" date="2024-02" db="EMBL/GenBank/DDBJ databases">
        <title>Whole genome of MDR Enterobacteriaceae from southern Thailand.</title>
        <authorList>
            <person name="Surachat K."/>
        </authorList>
    </citation>
    <scope>NUCLEOTIDE SEQUENCE [LARGE SCALE GENOMIC DNA]</scope>
    <source>
        <strain evidence="2 3">PSU_29</strain>
    </source>
</reference>
<dbReference type="RefSeq" id="WP_343194827.1">
    <property type="nucleotide sequence ID" value="NZ_JBCIVJ010000031.1"/>
</dbReference>
<dbReference type="Pfam" id="PF06223">
    <property type="entry name" value="Phage_tail_T"/>
    <property type="match status" value="1"/>
</dbReference>
<dbReference type="InterPro" id="IPR009350">
    <property type="entry name" value="Phage_tail_T"/>
</dbReference>
<name>A0ABU9VBF2_9ENTR</name>
<dbReference type="Proteomes" id="UP001411173">
    <property type="component" value="Unassembled WGS sequence"/>
</dbReference>
<accession>A0ABU9VBF2</accession>
<evidence type="ECO:0000313" key="2">
    <source>
        <dbReference type="EMBL" id="MEN0581903.1"/>
    </source>
</evidence>
<keyword evidence="3" id="KW-1185">Reference proteome</keyword>
<organism evidence="2 3">
    <name type="scientific">Phytobacter palmae</name>
    <dbReference type="NCBI Taxonomy" id="1855371"/>
    <lineage>
        <taxon>Bacteria</taxon>
        <taxon>Pseudomonadati</taxon>
        <taxon>Pseudomonadota</taxon>
        <taxon>Gammaproteobacteria</taxon>
        <taxon>Enterobacterales</taxon>
        <taxon>Enterobacteriaceae</taxon>
        <taxon>Phytobacter</taxon>
    </lineage>
</organism>
<comment type="caution">
    <text evidence="2">The sequence shown here is derived from an EMBL/GenBank/DDBJ whole genome shotgun (WGS) entry which is preliminary data.</text>
</comment>
<gene>
    <name evidence="2" type="ORF">AAIG39_23295</name>
</gene>
<evidence type="ECO:0000259" key="1">
    <source>
        <dbReference type="Pfam" id="PF06223"/>
    </source>
</evidence>
<feature type="domain" description="Minor tail T" evidence="1">
    <location>
        <begin position="8"/>
        <end position="85"/>
    </location>
</feature>
<proteinExistence type="predicted"/>
<sequence length="93" mass="10194">MLAQMSCTELSEWEQFYADEYFATDLIDAHFSRLSHHITDMVCKDHGLTTADFSLLNPRSSPETDDDTDISGETMMLAAEGITGGIRYGPGGG</sequence>
<dbReference type="NCBIfam" id="TIGR01715">
    <property type="entry name" value="phage_lam_T"/>
    <property type="match status" value="1"/>
</dbReference>
<protein>
    <submittedName>
        <fullName evidence="2">Phage tail assembly protein T</fullName>
    </submittedName>
</protein>